<dbReference type="EMBL" id="LGUA01000752">
    <property type="protein sequence ID" value="OAX80256.1"/>
    <property type="molecule type" value="Genomic_DNA"/>
</dbReference>
<accession>A0A1B7NTY9</accession>
<protein>
    <recommendedName>
        <fullName evidence="3">Aminoglycoside phosphotransferase domain-containing protein</fullName>
    </recommendedName>
</protein>
<dbReference type="InterPro" id="IPR011009">
    <property type="entry name" value="Kinase-like_dom_sf"/>
</dbReference>
<comment type="caution">
    <text evidence="1">The sequence shown here is derived from an EMBL/GenBank/DDBJ whole genome shotgun (WGS) entry which is preliminary data.</text>
</comment>
<proteinExistence type="predicted"/>
<name>A0A1B7NTY9_9EURO</name>
<reference evidence="1 2" key="1">
    <citation type="submission" date="2015-07" db="EMBL/GenBank/DDBJ databases">
        <title>Emmonsia species relationships and genome sequence.</title>
        <authorList>
            <person name="Cuomo C.A."/>
            <person name="Schwartz I.S."/>
            <person name="Kenyon C."/>
            <person name="de Hoog G.S."/>
            <person name="Govender N.P."/>
            <person name="Botha A."/>
            <person name="Moreno L."/>
            <person name="de Vries M."/>
            <person name="Munoz J.F."/>
            <person name="Stielow J.B."/>
        </authorList>
    </citation>
    <scope>NUCLEOTIDE SEQUENCE [LARGE SCALE GENOMIC DNA]</scope>
    <source>
        <strain evidence="1 2">CBS 136260</strain>
    </source>
</reference>
<evidence type="ECO:0000313" key="1">
    <source>
        <dbReference type="EMBL" id="OAX80256.1"/>
    </source>
</evidence>
<keyword evidence="2" id="KW-1185">Reference proteome</keyword>
<dbReference type="PANTHER" id="PTHR21310:SF15">
    <property type="entry name" value="AMINOGLYCOSIDE PHOSPHOTRANSFERASE DOMAIN-CONTAINING PROTEIN"/>
    <property type="match status" value="1"/>
</dbReference>
<dbReference type="SUPFAM" id="SSF56112">
    <property type="entry name" value="Protein kinase-like (PK-like)"/>
    <property type="match status" value="1"/>
</dbReference>
<organism evidence="1 2">
    <name type="scientific">Emergomyces africanus</name>
    <dbReference type="NCBI Taxonomy" id="1955775"/>
    <lineage>
        <taxon>Eukaryota</taxon>
        <taxon>Fungi</taxon>
        <taxon>Dikarya</taxon>
        <taxon>Ascomycota</taxon>
        <taxon>Pezizomycotina</taxon>
        <taxon>Eurotiomycetes</taxon>
        <taxon>Eurotiomycetidae</taxon>
        <taxon>Onygenales</taxon>
        <taxon>Ajellomycetaceae</taxon>
        <taxon>Emergomyces</taxon>
    </lineage>
</organism>
<gene>
    <name evidence="1" type="ORF">ACJ72_05416</name>
</gene>
<dbReference type="PANTHER" id="PTHR21310">
    <property type="entry name" value="AMINOGLYCOSIDE PHOSPHOTRANSFERASE-RELATED-RELATED"/>
    <property type="match status" value="1"/>
</dbReference>
<sequence length="217" mass="24424">MLILRRLTPDVAALLQQHSREEYEPSGHGVSSALSNALKNVVQLDHRVVVKLGPNISLTDVDMTAHIQRYSTDIPLPLPLGVLSLGGIIYTFMRRIDGCSLDKLWPDLTDIEKCSVRDQLNLILEKLRSLPLPDQYLGGGSPPQCVDCRIAKRTSPLSMESETQFNEFLLSGNCQPGMEPYVAFIRPMLRKNHRFVLTHGDYIPAIFWLLGREEGFK</sequence>
<evidence type="ECO:0000313" key="2">
    <source>
        <dbReference type="Proteomes" id="UP000091918"/>
    </source>
</evidence>
<dbReference type="InterPro" id="IPR051678">
    <property type="entry name" value="AGP_Transferase"/>
</dbReference>
<dbReference type="Proteomes" id="UP000091918">
    <property type="component" value="Unassembled WGS sequence"/>
</dbReference>
<evidence type="ECO:0008006" key="3">
    <source>
        <dbReference type="Google" id="ProtNLM"/>
    </source>
</evidence>
<dbReference type="OrthoDB" id="2906425at2759"/>
<dbReference type="AlphaFoldDB" id="A0A1B7NTY9"/>